<comment type="caution">
    <text evidence="2">The sequence shown here is derived from an EMBL/GenBank/DDBJ whole genome shotgun (WGS) entry which is preliminary data.</text>
</comment>
<evidence type="ECO:0000259" key="1">
    <source>
        <dbReference type="Pfam" id="PF00535"/>
    </source>
</evidence>
<dbReference type="Gene3D" id="3.90.550.10">
    <property type="entry name" value="Spore Coat Polysaccharide Biosynthesis Protein SpsA, Chain A"/>
    <property type="match status" value="1"/>
</dbReference>
<accession>A0A415LEU0</accession>
<protein>
    <submittedName>
        <fullName evidence="2">Glycosyltransferase family 2 protein</fullName>
    </submittedName>
</protein>
<organism evidence="2 3">
    <name type="scientific">Eubacterium ventriosum</name>
    <dbReference type="NCBI Taxonomy" id="39496"/>
    <lineage>
        <taxon>Bacteria</taxon>
        <taxon>Bacillati</taxon>
        <taxon>Bacillota</taxon>
        <taxon>Clostridia</taxon>
        <taxon>Eubacteriales</taxon>
        <taxon>Eubacteriaceae</taxon>
        <taxon>Eubacterium</taxon>
    </lineage>
</organism>
<dbReference type="GO" id="GO:0016740">
    <property type="term" value="F:transferase activity"/>
    <property type="evidence" value="ECO:0007669"/>
    <property type="project" value="UniProtKB-KW"/>
</dbReference>
<dbReference type="EMBL" id="QROT01000002">
    <property type="protein sequence ID" value="RHL47073.1"/>
    <property type="molecule type" value="Genomic_DNA"/>
</dbReference>
<proteinExistence type="predicted"/>
<dbReference type="PANTHER" id="PTHR43685:SF3">
    <property type="entry name" value="SLR2126 PROTEIN"/>
    <property type="match status" value="1"/>
</dbReference>
<reference evidence="2 3" key="1">
    <citation type="submission" date="2018-08" db="EMBL/GenBank/DDBJ databases">
        <title>A genome reference for cultivated species of the human gut microbiota.</title>
        <authorList>
            <person name="Zou Y."/>
            <person name="Xue W."/>
            <person name="Luo G."/>
        </authorList>
    </citation>
    <scope>NUCLEOTIDE SEQUENCE [LARGE SCALE GENOMIC DNA]</scope>
    <source>
        <strain evidence="2 3">AF37-4</strain>
    </source>
</reference>
<name>A0A415LEU0_9FIRM</name>
<keyword evidence="2" id="KW-0808">Transferase</keyword>
<dbReference type="InterPro" id="IPR001173">
    <property type="entry name" value="Glyco_trans_2-like"/>
</dbReference>
<feature type="domain" description="Glycosyltransferase 2-like" evidence="1">
    <location>
        <begin position="5"/>
        <end position="122"/>
    </location>
</feature>
<dbReference type="GeneID" id="66466169"/>
<dbReference type="AlphaFoldDB" id="A0A415LEU0"/>
<dbReference type="InterPro" id="IPR050834">
    <property type="entry name" value="Glycosyltransf_2"/>
</dbReference>
<evidence type="ECO:0000313" key="2">
    <source>
        <dbReference type="EMBL" id="RHL47073.1"/>
    </source>
</evidence>
<evidence type="ECO:0000313" key="3">
    <source>
        <dbReference type="Proteomes" id="UP000283314"/>
    </source>
</evidence>
<dbReference type="PANTHER" id="PTHR43685">
    <property type="entry name" value="GLYCOSYLTRANSFERASE"/>
    <property type="match status" value="1"/>
</dbReference>
<gene>
    <name evidence="2" type="ORF">DW018_02840</name>
</gene>
<dbReference type="RefSeq" id="WP_118379251.1">
    <property type="nucleotide sequence ID" value="NZ_CABJDQ010000002.1"/>
</dbReference>
<dbReference type="Pfam" id="PF00535">
    <property type="entry name" value="Glycos_transf_2"/>
    <property type="match status" value="1"/>
</dbReference>
<dbReference type="InterPro" id="IPR029044">
    <property type="entry name" value="Nucleotide-diphossugar_trans"/>
</dbReference>
<dbReference type="Proteomes" id="UP000283314">
    <property type="component" value="Unassembled WGS sequence"/>
</dbReference>
<sequence>MKKASVIIPVYNQLFSLLLVLQGFAKQSIETDEFEIIIVNDGSKDITPDTEKLFESIVSNCMVIHTPNYGRAFARNIGINAASTNILIFNDADRIPSSNFVEKHIMHHNEGRKIVVGNPQNFWGEICWESNIQDEILRKKARNSIYYNEINTKINMKPENVKYIWMSLLIGNASINKKIICDAGKFDVQFKEWGFEHFELGFRLWRQGNNIYHDSSIINYHLVHSREKNFYKSRVIENFKIMEEKYDYDFSEEKSFLMAIVQKKYV</sequence>
<dbReference type="SUPFAM" id="SSF53448">
    <property type="entry name" value="Nucleotide-diphospho-sugar transferases"/>
    <property type="match status" value="1"/>
</dbReference>
<dbReference type="CDD" id="cd00761">
    <property type="entry name" value="Glyco_tranf_GTA_type"/>
    <property type="match status" value="1"/>
</dbReference>